<proteinExistence type="predicted"/>
<sequence length="69" mass="7996">MATYRVLNPDEQVIDTKEFDSAQDAYEWFSNIEVPSHMIGFRMEVDQDGEWVMFDQTDSTGSSEEPGER</sequence>
<reference evidence="1 2" key="1">
    <citation type="submission" date="2022-01" db="EMBL/GenBank/DDBJ databases">
        <authorList>
            <person name="Huang Y."/>
        </authorList>
    </citation>
    <scope>NUCLEOTIDE SEQUENCE [LARGE SCALE GENOMIC DNA]</scope>
    <source>
        <strain evidence="1 2">HY366</strain>
    </source>
</reference>
<organism evidence="1 2">
    <name type="scientific">Gordonia liuliyuniae</name>
    <dbReference type="NCBI Taxonomy" id="2911517"/>
    <lineage>
        <taxon>Bacteria</taxon>
        <taxon>Bacillati</taxon>
        <taxon>Actinomycetota</taxon>
        <taxon>Actinomycetes</taxon>
        <taxon>Mycobacteriales</taxon>
        <taxon>Gordoniaceae</taxon>
        <taxon>Gordonia</taxon>
    </lineage>
</organism>
<evidence type="ECO:0000313" key="2">
    <source>
        <dbReference type="Proteomes" id="UP001200110"/>
    </source>
</evidence>
<accession>A0ABS9IQH7</accession>
<gene>
    <name evidence="1" type="ORF">L5G33_04915</name>
</gene>
<comment type="caution">
    <text evidence="1">The sequence shown here is derived from an EMBL/GenBank/DDBJ whole genome shotgun (WGS) entry which is preliminary data.</text>
</comment>
<dbReference type="Proteomes" id="UP001200110">
    <property type="component" value="Unassembled WGS sequence"/>
</dbReference>
<name>A0ABS9IQH7_9ACTN</name>
<keyword evidence="2" id="KW-1185">Reference proteome</keyword>
<dbReference type="EMBL" id="JAKKOR010000003">
    <property type="protein sequence ID" value="MCF8587811.1"/>
    <property type="molecule type" value="Genomic_DNA"/>
</dbReference>
<protein>
    <submittedName>
        <fullName evidence="1">Uncharacterized protein</fullName>
    </submittedName>
</protein>
<evidence type="ECO:0000313" key="1">
    <source>
        <dbReference type="EMBL" id="MCF8587811.1"/>
    </source>
</evidence>
<dbReference type="RefSeq" id="WP_236997036.1">
    <property type="nucleotide sequence ID" value="NZ_JAKKOR010000003.1"/>
</dbReference>